<dbReference type="Proteomes" id="UP000054166">
    <property type="component" value="Unassembled WGS sequence"/>
</dbReference>
<feature type="transmembrane region" description="Helical" evidence="2">
    <location>
        <begin position="831"/>
        <end position="850"/>
    </location>
</feature>
<dbReference type="InParanoid" id="A0A0C3ATM0"/>
<keyword evidence="2" id="KW-1133">Transmembrane helix</keyword>
<reference evidence="3 4" key="1">
    <citation type="submission" date="2014-04" db="EMBL/GenBank/DDBJ databases">
        <authorList>
            <consortium name="DOE Joint Genome Institute"/>
            <person name="Kuo A."/>
            <person name="Tarkka M."/>
            <person name="Buscot F."/>
            <person name="Kohler A."/>
            <person name="Nagy L.G."/>
            <person name="Floudas D."/>
            <person name="Copeland A."/>
            <person name="Barry K.W."/>
            <person name="Cichocki N."/>
            <person name="Veneault-Fourrey C."/>
            <person name="LaButti K."/>
            <person name="Lindquist E.A."/>
            <person name="Lipzen A."/>
            <person name="Lundell T."/>
            <person name="Morin E."/>
            <person name="Murat C."/>
            <person name="Sun H."/>
            <person name="Tunlid A."/>
            <person name="Henrissat B."/>
            <person name="Grigoriev I.V."/>
            <person name="Hibbett D.S."/>
            <person name="Martin F."/>
            <person name="Nordberg H.P."/>
            <person name="Cantor M.N."/>
            <person name="Hua S.X."/>
        </authorList>
    </citation>
    <scope>NUCLEOTIDE SEQUENCE [LARGE SCALE GENOMIC DNA]</scope>
    <source>
        <strain evidence="3 4">F 1598</strain>
    </source>
</reference>
<keyword evidence="2" id="KW-0472">Membrane</keyword>
<dbReference type="EMBL" id="KN833026">
    <property type="protein sequence ID" value="KIM77273.1"/>
    <property type="molecule type" value="Genomic_DNA"/>
</dbReference>
<dbReference type="HOGENOM" id="CLU_012916_0_0_1"/>
<feature type="compositionally biased region" description="Low complexity" evidence="1">
    <location>
        <begin position="119"/>
        <end position="156"/>
    </location>
</feature>
<feature type="region of interest" description="Disordered" evidence="1">
    <location>
        <begin position="1"/>
        <end position="180"/>
    </location>
</feature>
<evidence type="ECO:0000313" key="3">
    <source>
        <dbReference type="EMBL" id="KIM77273.1"/>
    </source>
</evidence>
<dbReference type="AlphaFoldDB" id="A0A0C3ATM0"/>
<dbReference type="OrthoDB" id="3245306at2759"/>
<feature type="region of interest" description="Disordered" evidence="1">
    <location>
        <begin position="282"/>
        <end position="342"/>
    </location>
</feature>
<accession>A0A0C3ATM0</accession>
<reference evidence="4" key="2">
    <citation type="submission" date="2015-01" db="EMBL/GenBank/DDBJ databases">
        <title>Evolutionary Origins and Diversification of the Mycorrhizal Mutualists.</title>
        <authorList>
            <consortium name="DOE Joint Genome Institute"/>
            <consortium name="Mycorrhizal Genomics Consortium"/>
            <person name="Kohler A."/>
            <person name="Kuo A."/>
            <person name="Nagy L.G."/>
            <person name="Floudas D."/>
            <person name="Copeland A."/>
            <person name="Barry K.W."/>
            <person name="Cichocki N."/>
            <person name="Veneault-Fourrey C."/>
            <person name="LaButti K."/>
            <person name="Lindquist E.A."/>
            <person name="Lipzen A."/>
            <person name="Lundell T."/>
            <person name="Morin E."/>
            <person name="Murat C."/>
            <person name="Riley R."/>
            <person name="Ohm R."/>
            <person name="Sun H."/>
            <person name="Tunlid A."/>
            <person name="Henrissat B."/>
            <person name="Grigoriev I.V."/>
            <person name="Hibbett D.S."/>
            <person name="Martin F."/>
        </authorList>
    </citation>
    <scope>NUCLEOTIDE SEQUENCE [LARGE SCALE GENOMIC DNA]</scope>
    <source>
        <strain evidence="4">F 1598</strain>
    </source>
</reference>
<feature type="compositionally biased region" description="Basic and acidic residues" evidence="1">
    <location>
        <begin position="333"/>
        <end position="342"/>
    </location>
</feature>
<feature type="compositionally biased region" description="Basic and acidic residues" evidence="1">
    <location>
        <begin position="166"/>
        <end position="179"/>
    </location>
</feature>
<evidence type="ECO:0000256" key="2">
    <source>
        <dbReference type="SAM" id="Phobius"/>
    </source>
</evidence>
<feature type="transmembrane region" description="Helical" evidence="2">
    <location>
        <begin position="706"/>
        <end position="729"/>
    </location>
</feature>
<evidence type="ECO:0000313" key="4">
    <source>
        <dbReference type="Proteomes" id="UP000054166"/>
    </source>
</evidence>
<feature type="compositionally biased region" description="Low complexity" evidence="1">
    <location>
        <begin position="53"/>
        <end position="66"/>
    </location>
</feature>
<feature type="compositionally biased region" description="Low complexity" evidence="1">
    <location>
        <begin position="81"/>
        <end position="108"/>
    </location>
</feature>
<name>A0A0C3ATM0_PILCF</name>
<feature type="transmembrane region" description="Helical" evidence="2">
    <location>
        <begin position="664"/>
        <end position="685"/>
    </location>
</feature>
<keyword evidence="4" id="KW-1185">Reference proteome</keyword>
<feature type="transmembrane region" description="Helical" evidence="2">
    <location>
        <begin position="735"/>
        <end position="759"/>
    </location>
</feature>
<sequence length="853" mass="91407">MSTTPDPTSASPSKKSRWNRVGTVMRRSSTAFAIPGIRAASPSPSERDRDSDSASIKGSSKPGSIKQLEISAAGNGSGMTPSPIAESPAREAAALASEPAGPSPLAGGDVTASPKSMLEPPIINEIPPTPAAPAAEQLAPAAEPEVVPAPEEAPVPQSTSNPPTEGGEKEKAPSIHVEDSSIEQAAVEPAASIVEPAVSITDTSAQEIETSNTTQAAVAEQSTPAVPEIRQSVPSFGISAPQPIVASNSSADYSTQIWASQGQVPQGSISAKPSIASLASSAAWASSAHGNGNTGYDQDKPAIQMSTEDPFADPHPQDADPAVSPADTIRVPEPLDPRSPREDAYQPVISMPLPAMADVMPGQSVRKMASGYSLSTKSSSGPVEPVGQVTNERIPLLTRSPPPQGQGKTFYVQGGSSHLTPSIRSNITADTVPRMRALGWIEYVLPDTAIYFVHPTLRVITDIDLRNMKQLEIVSEYLDRDGEGFKVPQGCELWLRDAAEGKRRECVPVRSWVDHGKRTVSFEPPWERDAHESHHLHEDDKLDGQYRYWSFMEAHPAHTPISAAAHAEATDVLTWSYTDRLLPLSRPVPPPFTQEECQELMGLLRSFGATPDASGIQTIVHTRIVARVLLRIARWHHMHFRPHRSLPHDAHNASHRHPRRRGSFVRAVLDFVVGFICLGIPYIFIDRAHHHQMDEESGLHGAGPMLAIGACSCLAAAIILSASVTFMSFPGLDNVARIAAFVAILCSAASMTASVIALFRYKADMERTVWHYDMGGAGLMLTKRSILMSLPLVFLVYSLAGLITSIVLYSFRGPSITPPGLPVDYDNYTKWAILGTLGGLAGVLTISALVNRR</sequence>
<proteinExistence type="predicted"/>
<evidence type="ECO:0000256" key="1">
    <source>
        <dbReference type="SAM" id="MobiDB-lite"/>
    </source>
</evidence>
<keyword evidence="2" id="KW-0812">Transmembrane</keyword>
<gene>
    <name evidence="3" type="ORF">PILCRDRAFT_621517</name>
</gene>
<feature type="compositionally biased region" description="Low complexity" evidence="1">
    <location>
        <begin position="1"/>
        <end position="13"/>
    </location>
</feature>
<dbReference type="STRING" id="765440.A0A0C3ATM0"/>
<protein>
    <submittedName>
        <fullName evidence="3">Uncharacterized protein</fullName>
    </submittedName>
</protein>
<organism evidence="3 4">
    <name type="scientific">Piloderma croceum (strain F 1598)</name>
    <dbReference type="NCBI Taxonomy" id="765440"/>
    <lineage>
        <taxon>Eukaryota</taxon>
        <taxon>Fungi</taxon>
        <taxon>Dikarya</taxon>
        <taxon>Basidiomycota</taxon>
        <taxon>Agaricomycotina</taxon>
        <taxon>Agaricomycetes</taxon>
        <taxon>Agaricomycetidae</taxon>
        <taxon>Atheliales</taxon>
        <taxon>Atheliaceae</taxon>
        <taxon>Piloderma</taxon>
    </lineage>
</organism>
<feature type="transmembrane region" description="Helical" evidence="2">
    <location>
        <begin position="790"/>
        <end position="811"/>
    </location>
</feature>